<keyword evidence="1" id="KW-0488">Methylation</keyword>
<dbReference type="RefSeq" id="WP_321551561.1">
    <property type="nucleotide sequence ID" value="NZ_JAXIVS010000024.1"/>
</dbReference>
<dbReference type="SUPFAM" id="SSF54523">
    <property type="entry name" value="Pili subunits"/>
    <property type="match status" value="1"/>
</dbReference>
<dbReference type="NCBIfam" id="TIGR02532">
    <property type="entry name" value="IV_pilin_GFxxxE"/>
    <property type="match status" value="1"/>
</dbReference>
<protein>
    <submittedName>
        <fullName evidence="2">Prepilin-type N-terminal cleavage/methylation domain-containing protein</fullName>
    </submittedName>
</protein>
<evidence type="ECO:0000313" key="3">
    <source>
        <dbReference type="Proteomes" id="UP001291309"/>
    </source>
</evidence>
<dbReference type="InterPro" id="IPR045584">
    <property type="entry name" value="Pilin-like"/>
</dbReference>
<sequence length="212" mass="23116">MTKHVRCRGFTLAEVLIVVAMSSVLAAISLPNFFRAEKRARAFEAIKNLKGLHASMSMQQLKPTSIHVPGFDPKRRNRYSYHLSSTCAAYEDRSAQYAVVNAMDECIGVDTFHHTGFPNTFAPMPIAAVTWEHDAIVNGMGTEPGVFGSDTNWDYLAAAAGDLDDNPIDWADTWIISSADGEMYGLCTDGNSPPDLVPAGEPYQTNADNGCH</sequence>
<comment type="caution">
    <text evidence="2">The sequence shown here is derived from an EMBL/GenBank/DDBJ whole genome shotgun (WGS) entry which is preliminary data.</text>
</comment>
<dbReference type="InterPro" id="IPR028188">
    <property type="entry name" value="Pilin_PilA"/>
</dbReference>
<keyword evidence="3" id="KW-1185">Reference proteome</keyword>
<dbReference type="Proteomes" id="UP001291309">
    <property type="component" value="Unassembled WGS sequence"/>
</dbReference>
<dbReference type="InterPro" id="IPR000983">
    <property type="entry name" value="Bac_GSPG_pilin"/>
</dbReference>
<reference evidence="2 3" key="1">
    <citation type="submission" date="2023-12" db="EMBL/GenBank/DDBJ databases">
        <title>the genome sequence of Hyalangium sp. s54d21.</title>
        <authorList>
            <person name="Zhang X."/>
        </authorList>
    </citation>
    <scope>NUCLEOTIDE SEQUENCE [LARGE SCALE GENOMIC DNA]</scope>
    <source>
        <strain evidence="3">s54d21</strain>
    </source>
</reference>
<dbReference type="Gene3D" id="3.30.700.10">
    <property type="entry name" value="Glycoprotein, Type 4 Pilin"/>
    <property type="match status" value="1"/>
</dbReference>
<organism evidence="2 3">
    <name type="scientific">Hyalangium rubrum</name>
    <dbReference type="NCBI Taxonomy" id="3103134"/>
    <lineage>
        <taxon>Bacteria</taxon>
        <taxon>Pseudomonadati</taxon>
        <taxon>Myxococcota</taxon>
        <taxon>Myxococcia</taxon>
        <taxon>Myxococcales</taxon>
        <taxon>Cystobacterineae</taxon>
        <taxon>Archangiaceae</taxon>
        <taxon>Hyalangium</taxon>
    </lineage>
</organism>
<dbReference type="EMBL" id="JAXIVS010000024">
    <property type="protein sequence ID" value="MDY7232847.1"/>
    <property type="molecule type" value="Genomic_DNA"/>
</dbReference>
<dbReference type="PRINTS" id="PR00813">
    <property type="entry name" value="BCTERIALGSPG"/>
</dbReference>
<dbReference type="Pfam" id="PF14245">
    <property type="entry name" value="Pilin_PilA"/>
    <property type="match status" value="1"/>
</dbReference>
<name>A0ABU5HHB1_9BACT</name>
<dbReference type="InterPro" id="IPR012902">
    <property type="entry name" value="N_methyl_site"/>
</dbReference>
<evidence type="ECO:0000256" key="1">
    <source>
        <dbReference type="ARBA" id="ARBA00022481"/>
    </source>
</evidence>
<dbReference type="Pfam" id="PF07963">
    <property type="entry name" value="N_methyl"/>
    <property type="match status" value="1"/>
</dbReference>
<evidence type="ECO:0000313" key="2">
    <source>
        <dbReference type="EMBL" id="MDY7232847.1"/>
    </source>
</evidence>
<proteinExistence type="predicted"/>
<gene>
    <name evidence="2" type="ORF">SYV04_41050</name>
</gene>
<accession>A0ABU5HHB1</accession>